<proteinExistence type="predicted"/>
<accession>A0AA96EU68</accession>
<sequence length="232" mass="27218">MKKTFLLLLLLFLYSCNSYNSKWEEIKGSGIVEKGTLNKAIYFQDSLTGLIGGYTFRHNKESQNIDKMDKAPLLYLTKNGGKNWKLLKIDYEDSGIDNIKIENDTIICQIDSLLLKSTDLGNNWNVVEKSNYKEISEKYFSDSNPYKISNYNFKFENKNYRIKEKYQHKNTTVIVCNGEKSMTDYFFISRDNGNNWKFLQNEFGSNKMKFLLNEDYLLAYDSQYGLQKLKLN</sequence>
<gene>
    <name evidence="3" type="ORF">RN605_03265</name>
    <name evidence="2" type="ORF">RN608_09965</name>
</gene>
<dbReference type="EMBL" id="CP134878">
    <property type="protein sequence ID" value="WNM18339.1"/>
    <property type="molecule type" value="Genomic_DNA"/>
</dbReference>
<protein>
    <recommendedName>
        <fullName evidence="5">Exo-alpha-sialidase</fullName>
    </recommendedName>
</protein>
<reference evidence="3 4" key="1">
    <citation type="submission" date="2023-09" db="EMBL/GenBank/DDBJ databases">
        <title>Flavobacterium sp. a novel bacteria isolate from Pepper rhizosphere.</title>
        <authorList>
            <person name="Peng Y."/>
            <person name="Lee J."/>
        </authorList>
    </citation>
    <scope>NUCLEOTIDE SEQUENCE [LARGE SCALE GENOMIC DNA]</scope>
    <source>
        <strain evidence="2">PMR2A8</strain>
        <strain evidence="3 4">PMTSA4</strain>
    </source>
</reference>
<organism evidence="3 4">
    <name type="scientific">Flavobacterium capsici</name>
    <dbReference type="NCBI Taxonomy" id="3075618"/>
    <lineage>
        <taxon>Bacteria</taxon>
        <taxon>Pseudomonadati</taxon>
        <taxon>Bacteroidota</taxon>
        <taxon>Flavobacteriia</taxon>
        <taxon>Flavobacteriales</taxon>
        <taxon>Flavobacteriaceae</taxon>
        <taxon>Flavobacterium</taxon>
    </lineage>
</organism>
<evidence type="ECO:0000313" key="4">
    <source>
        <dbReference type="Proteomes" id="UP001304515"/>
    </source>
</evidence>
<dbReference type="EMBL" id="CP134890">
    <property type="protein sequence ID" value="WNM22390.1"/>
    <property type="molecule type" value="Genomic_DNA"/>
</dbReference>
<evidence type="ECO:0008006" key="5">
    <source>
        <dbReference type="Google" id="ProtNLM"/>
    </source>
</evidence>
<dbReference type="KEGG" id="fcj:RN605_03265"/>
<dbReference type="AlphaFoldDB" id="A0AA96F492"/>
<feature type="signal peptide" evidence="1">
    <location>
        <begin position="1"/>
        <end position="21"/>
    </location>
</feature>
<dbReference type="Proteomes" id="UP001304515">
    <property type="component" value="Chromosome"/>
</dbReference>
<keyword evidence="4" id="KW-1185">Reference proteome</keyword>
<evidence type="ECO:0000313" key="3">
    <source>
        <dbReference type="EMBL" id="WNM22390.1"/>
    </source>
</evidence>
<dbReference type="Gene3D" id="2.130.10.10">
    <property type="entry name" value="YVTN repeat-like/Quinoprotein amine dehydrogenase"/>
    <property type="match status" value="1"/>
</dbReference>
<name>A0AA96F492_9FLAO</name>
<keyword evidence="1" id="KW-0732">Signal</keyword>
<evidence type="ECO:0000256" key="1">
    <source>
        <dbReference type="SAM" id="SignalP"/>
    </source>
</evidence>
<evidence type="ECO:0000313" key="2">
    <source>
        <dbReference type="EMBL" id="WNM18339.1"/>
    </source>
</evidence>
<dbReference type="RefSeq" id="WP_313322188.1">
    <property type="nucleotide sequence ID" value="NZ_CP134878.1"/>
</dbReference>
<feature type="chain" id="PRO_5044705311" description="Exo-alpha-sialidase" evidence="1">
    <location>
        <begin position="22"/>
        <end position="232"/>
    </location>
</feature>
<accession>A0AA96F492</accession>
<dbReference type="PROSITE" id="PS51257">
    <property type="entry name" value="PROKAR_LIPOPROTEIN"/>
    <property type="match status" value="1"/>
</dbReference>
<dbReference type="SUPFAM" id="SSF110296">
    <property type="entry name" value="Oligoxyloglucan reducing end-specific cellobiohydrolase"/>
    <property type="match status" value="1"/>
</dbReference>
<dbReference type="InterPro" id="IPR015943">
    <property type="entry name" value="WD40/YVTN_repeat-like_dom_sf"/>
</dbReference>